<dbReference type="InParanoid" id="G9N3C4"/>
<sequence>MPIKQVRQLTLGNIWVLSGDEEHRKRREREGKDRAATWPIYLPMRMHNWGNRQYQKPARSASPNGRMRAFVASALFFLRSGKPSSITSCRKSMVRQGDAQMGRVSSECSTPPAPSALNRDLIGTSPAIRMLVIRASARERETQQRRRLATDRGCRWPSVYPRQFDGAAACMCSCRGLSWSEGGGDGRQAFCMDASRAPRSLKFGAAVRAACVTPIPSFYEAPYGVAGRLLLRYCVPILPRYWPGHVSFVRVGLRPPHVYLASHTYMDLHVNCAAHHARQASCCSSIFMYWPAKSMPLNASVPRARASCTPRCLNGPCIAQSPVKTPEPNTVGKLEGDTMFVFAGMAFSRKGKARRVFQSQPIGQTLFSRPLSMQRPLAFKPALAERNGPMLIRTSSCWFGGATWKGSGEEQSSSMIQGTPSKRVCICKGVGNPTRGGKGAGDALRPDIQDPVAPLVYVYRLAGVVGSSYCRSPASGSRS</sequence>
<dbReference type="VEuPathDB" id="FungiDB:TRIVIDRAFT_66837"/>
<reference evidence="1 2" key="1">
    <citation type="journal article" date="2011" name="Genome Biol.">
        <title>Comparative genome sequence analysis underscores mycoparasitism as the ancestral life style of Trichoderma.</title>
        <authorList>
            <person name="Kubicek C.P."/>
            <person name="Herrera-Estrella A."/>
            <person name="Seidl-Seiboth V."/>
            <person name="Martinez D.A."/>
            <person name="Druzhinina I.S."/>
            <person name="Thon M."/>
            <person name="Zeilinger S."/>
            <person name="Casas-Flores S."/>
            <person name="Horwitz B.A."/>
            <person name="Mukherjee P.K."/>
            <person name="Mukherjee M."/>
            <person name="Kredics L."/>
            <person name="Alcaraz L.D."/>
            <person name="Aerts A."/>
            <person name="Antal Z."/>
            <person name="Atanasova L."/>
            <person name="Cervantes-Badillo M.G."/>
            <person name="Challacombe J."/>
            <person name="Chertkov O."/>
            <person name="McCluskey K."/>
            <person name="Coulpier F."/>
            <person name="Deshpande N."/>
            <person name="von Doehren H."/>
            <person name="Ebbole D.J."/>
            <person name="Esquivel-Naranjo E.U."/>
            <person name="Fekete E."/>
            <person name="Flipphi M."/>
            <person name="Glaser F."/>
            <person name="Gomez-Rodriguez E.Y."/>
            <person name="Gruber S."/>
            <person name="Han C."/>
            <person name="Henrissat B."/>
            <person name="Hermosa R."/>
            <person name="Hernandez-Onate M."/>
            <person name="Karaffa L."/>
            <person name="Kosti I."/>
            <person name="Le Crom S."/>
            <person name="Lindquist E."/>
            <person name="Lucas S."/>
            <person name="Luebeck M."/>
            <person name="Luebeck P.S."/>
            <person name="Margeot A."/>
            <person name="Metz B."/>
            <person name="Misra M."/>
            <person name="Nevalainen H."/>
            <person name="Omann M."/>
            <person name="Packer N."/>
            <person name="Perrone G."/>
            <person name="Uresti-Rivera E.E."/>
            <person name="Salamov A."/>
            <person name="Schmoll M."/>
            <person name="Seiboth B."/>
            <person name="Shapiro H."/>
            <person name="Sukno S."/>
            <person name="Tamayo-Ramos J.A."/>
            <person name="Tisch D."/>
            <person name="Wiest A."/>
            <person name="Wilkinson H.H."/>
            <person name="Zhang M."/>
            <person name="Coutinho P.M."/>
            <person name="Kenerley C.M."/>
            <person name="Monte E."/>
            <person name="Baker S.E."/>
            <person name="Grigoriev I.V."/>
        </authorList>
    </citation>
    <scope>NUCLEOTIDE SEQUENCE [LARGE SCALE GENOMIC DNA]</scope>
    <source>
        <strain evidence="2">Gv29-8 / FGSC 10586</strain>
    </source>
</reference>
<keyword evidence="2" id="KW-1185">Reference proteome</keyword>
<organism evidence="1 2">
    <name type="scientific">Hypocrea virens (strain Gv29-8 / FGSC 10586)</name>
    <name type="common">Gliocladium virens</name>
    <name type="synonym">Trichoderma virens</name>
    <dbReference type="NCBI Taxonomy" id="413071"/>
    <lineage>
        <taxon>Eukaryota</taxon>
        <taxon>Fungi</taxon>
        <taxon>Dikarya</taxon>
        <taxon>Ascomycota</taxon>
        <taxon>Pezizomycotina</taxon>
        <taxon>Sordariomycetes</taxon>
        <taxon>Hypocreomycetidae</taxon>
        <taxon>Hypocreales</taxon>
        <taxon>Hypocreaceae</taxon>
        <taxon>Trichoderma</taxon>
    </lineage>
</organism>
<comment type="caution">
    <text evidence="1">The sequence shown here is derived from an EMBL/GenBank/DDBJ whole genome shotgun (WGS) entry which is preliminary data.</text>
</comment>
<dbReference type="HOGENOM" id="CLU_569925_0_0_1"/>
<proteinExistence type="predicted"/>
<gene>
    <name evidence="1" type="ORF">TRIVIDRAFT_66837</name>
</gene>
<dbReference type="OrthoDB" id="10581339at2759"/>
<evidence type="ECO:0000313" key="1">
    <source>
        <dbReference type="EMBL" id="EHK18808.1"/>
    </source>
</evidence>
<evidence type="ECO:0000313" key="2">
    <source>
        <dbReference type="Proteomes" id="UP000007115"/>
    </source>
</evidence>
<dbReference type="AlphaFoldDB" id="G9N3C4"/>
<dbReference type="EMBL" id="ABDF02000085">
    <property type="protein sequence ID" value="EHK18808.1"/>
    <property type="molecule type" value="Genomic_DNA"/>
</dbReference>
<name>G9N3C4_HYPVG</name>
<accession>G9N3C4</accession>
<dbReference type="RefSeq" id="XP_013953005.1">
    <property type="nucleotide sequence ID" value="XM_014097530.1"/>
</dbReference>
<dbReference type="GeneID" id="25796878"/>
<dbReference type="Proteomes" id="UP000007115">
    <property type="component" value="Unassembled WGS sequence"/>
</dbReference>
<protein>
    <submittedName>
        <fullName evidence="1">Uncharacterized protein</fullName>
    </submittedName>
</protein>